<sequence length="278" mass="32074">MLNVSPSDFVVKSAFAKIMCEPAWKWQKREKPLQNYDLFYVWSGEGEVVRNGTPYEVRSGSCFLFRPGDETTATHNAQKPLVLTYIHFDIRSVPQEVPNPYRVLPEQDAIEMERLLTRYVRLFLGKAFAAEEEAQLLLKQLMIHLLRHDRTASDEMDSDGLAQPYRTKRTGEGSVQQKEAIREVANYVQLHAGKPHRLEDLAARANLSPRYFSAKFKELIGESVQDYVIRMRLERAEHLLRYAGMSVSEVAGVLGYRDVFFFSRQFKQHTGKSPSELR</sequence>
<name>A0A329LMP6_9BACL</name>
<accession>A0A329LMP6</accession>
<dbReference type="PANTHER" id="PTHR43280:SF28">
    <property type="entry name" value="HTH-TYPE TRANSCRIPTIONAL ACTIVATOR RHAS"/>
    <property type="match status" value="1"/>
</dbReference>
<dbReference type="Gene3D" id="2.60.120.10">
    <property type="entry name" value="Jelly Rolls"/>
    <property type="match status" value="1"/>
</dbReference>
<dbReference type="SUPFAM" id="SSF46689">
    <property type="entry name" value="Homeodomain-like"/>
    <property type="match status" value="2"/>
</dbReference>
<proteinExistence type="predicted"/>
<dbReference type="GO" id="GO:0003700">
    <property type="term" value="F:DNA-binding transcription factor activity"/>
    <property type="evidence" value="ECO:0007669"/>
    <property type="project" value="InterPro"/>
</dbReference>
<keyword evidence="7" id="KW-1185">Reference proteome</keyword>
<dbReference type="Pfam" id="PF12833">
    <property type="entry name" value="HTH_18"/>
    <property type="match status" value="1"/>
</dbReference>
<dbReference type="Gene3D" id="1.10.10.60">
    <property type="entry name" value="Homeodomain-like"/>
    <property type="match status" value="2"/>
</dbReference>
<dbReference type="SMART" id="SM00342">
    <property type="entry name" value="HTH_ARAC"/>
    <property type="match status" value="1"/>
</dbReference>
<evidence type="ECO:0000256" key="2">
    <source>
        <dbReference type="ARBA" id="ARBA00023125"/>
    </source>
</evidence>
<dbReference type="OrthoDB" id="9803764at2"/>
<evidence type="ECO:0000256" key="1">
    <source>
        <dbReference type="ARBA" id="ARBA00023015"/>
    </source>
</evidence>
<organism evidence="6 7">
    <name type="scientific">Paenibacillus contaminans</name>
    <dbReference type="NCBI Taxonomy" id="450362"/>
    <lineage>
        <taxon>Bacteria</taxon>
        <taxon>Bacillati</taxon>
        <taxon>Bacillota</taxon>
        <taxon>Bacilli</taxon>
        <taxon>Bacillales</taxon>
        <taxon>Paenibacillaceae</taxon>
        <taxon>Paenibacillus</taxon>
    </lineage>
</organism>
<dbReference type="PANTHER" id="PTHR43280">
    <property type="entry name" value="ARAC-FAMILY TRANSCRIPTIONAL REGULATOR"/>
    <property type="match status" value="1"/>
</dbReference>
<keyword evidence="1" id="KW-0805">Transcription regulation</keyword>
<dbReference type="InterPro" id="IPR037923">
    <property type="entry name" value="HTH-like"/>
</dbReference>
<dbReference type="EMBL" id="QMFB01000050">
    <property type="protein sequence ID" value="RAV09385.1"/>
    <property type="molecule type" value="Genomic_DNA"/>
</dbReference>
<dbReference type="InterPro" id="IPR018060">
    <property type="entry name" value="HTH_AraC"/>
</dbReference>
<dbReference type="InterPro" id="IPR009057">
    <property type="entry name" value="Homeodomain-like_sf"/>
</dbReference>
<reference evidence="6 7" key="1">
    <citation type="journal article" date="2009" name="Int. J. Syst. Evol. Microbiol.">
        <title>Paenibacillus contaminans sp. nov., isolated from a contaminated laboratory plate.</title>
        <authorList>
            <person name="Chou J.H."/>
            <person name="Lee J.H."/>
            <person name="Lin M.C."/>
            <person name="Chang P.S."/>
            <person name="Arun A.B."/>
            <person name="Young C.C."/>
            <person name="Chen W.M."/>
        </authorList>
    </citation>
    <scope>NUCLEOTIDE SEQUENCE [LARGE SCALE GENOMIC DNA]</scope>
    <source>
        <strain evidence="6 7">CKOBP-6</strain>
    </source>
</reference>
<protein>
    <submittedName>
        <fullName evidence="6">AraC family transcriptional regulator</fullName>
    </submittedName>
</protein>
<evidence type="ECO:0000256" key="4">
    <source>
        <dbReference type="SAM" id="MobiDB-lite"/>
    </source>
</evidence>
<dbReference type="Proteomes" id="UP000250369">
    <property type="component" value="Unassembled WGS sequence"/>
</dbReference>
<dbReference type="AlphaFoldDB" id="A0A329LMP6"/>
<dbReference type="InterPro" id="IPR014710">
    <property type="entry name" value="RmlC-like_jellyroll"/>
</dbReference>
<comment type="caution">
    <text evidence="6">The sequence shown here is derived from an EMBL/GenBank/DDBJ whole genome shotgun (WGS) entry which is preliminary data.</text>
</comment>
<dbReference type="GO" id="GO:0043565">
    <property type="term" value="F:sequence-specific DNA binding"/>
    <property type="evidence" value="ECO:0007669"/>
    <property type="project" value="InterPro"/>
</dbReference>
<keyword evidence="2" id="KW-0238">DNA-binding</keyword>
<dbReference type="SUPFAM" id="SSF51215">
    <property type="entry name" value="Regulatory protein AraC"/>
    <property type="match status" value="1"/>
</dbReference>
<evidence type="ECO:0000256" key="3">
    <source>
        <dbReference type="ARBA" id="ARBA00023163"/>
    </source>
</evidence>
<dbReference type="PROSITE" id="PS01124">
    <property type="entry name" value="HTH_ARAC_FAMILY_2"/>
    <property type="match status" value="1"/>
</dbReference>
<keyword evidence="3" id="KW-0804">Transcription</keyword>
<dbReference type="RefSeq" id="WP_113036552.1">
    <property type="nucleotide sequence ID" value="NZ_QMFB01000050.1"/>
</dbReference>
<gene>
    <name evidence="6" type="ORF">DQG23_39480</name>
</gene>
<feature type="domain" description="HTH araC/xylS-type" evidence="5">
    <location>
        <begin position="182"/>
        <end position="278"/>
    </location>
</feature>
<evidence type="ECO:0000259" key="5">
    <source>
        <dbReference type="PROSITE" id="PS01124"/>
    </source>
</evidence>
<evidence type="ECO:0000313" key="7">
    <source>
        <dbReference type="Proteomes" id="UP000250369"/>
    </source>
</evidence>
<dbReference type="Pfam" id="PF02311">
    <property type="entry name" value="AraC_binding"/>
    <property type="match status" value="1"/>
</dbReference>
<evidence type="ECO:0000313" key="6">
    <source>
        <dbReference type="EMBL" id="RAV09385.1"/>
    </source>
</evidence>
<dbReference type="InterPro" id="IPR003313">
    <property type="entry name" value="AraC-bd"/>
</dbReference>
<feature type="region of interest" description="Disordered" evidence="4">
    <location>
        <begin position="155"/>
        <end position="176"/>
    </location>
</feature>